<keyword evidence="7" id="KW-0540">Nuclease</keyword>
<dbReference type="InterPro" id="IPR010095">
    <property type="entry name" value="Cas12f1-like_TNB"/>
</dbReference>
<keyword evidence="7" id="KW-0378">Hydrolase</keyword>
<keyword evidence="2" id="KW-0815">Transposition</keyword>
<feature type="domain" description="Cas12f1-like TNB" evidence="6">
    <location>
        <begin position="327"/>
        <end position="395"/>
    </location>
</feature>
<evidence type="ECO:0000256" key="3">
    <source>
        <dbReference type="ARBA" id="ARBA00023125"/>
    </source>
</evidence>
<dbReference type="EMBL" id="CP163441">
    <property type="protein sequence ID" value="XDQ46149.1"/>
    <property type="molecule type" value="Genomic_DNA"/>
</dbReference>
<name>A0AB39QU71_9ACTN</name>
<dbReference type="GO" id="GO:0032196">
    <property type="term" value="P:transposition"/>
    <property type="evidence" value="ECO:0007669"/>
    <property type="project" value="UniProtKB-KW"/>
</dbReference>
<dbReference type="Pfam" id="PF01385">
    <property type="entry name" value="OrfB_IS605"/>
    <property type="match status" value="1"/>
</dbReference>
<evidence type="ECO:0000259" key="6">
    <source>
        <dbReference type="Pfam" id="PF07282"/>
    </source>
</evidence>
<organism evidence="7">
    <name type="scientific">Streptomyces sp. R39</name>
    <dbReference type="NCBI Taxonomy" id="3238631"/>
    <lineage>
        <taxon>Bacteria</taxon>
        <taxon>Bacillati</taxon>
        <taxon>Actinomycetota</taxon>
        <taxon>Actinomycetes</taxon>
        <taxon>Kitasatosporales</taxon>
        <taxon>Streptomycetaceae</taxon>
        <taxon>Streptomyces</taxon>
    </lineage>
</organism>
<dbReference type="GO" id="GO:0004519">
    <property type="term" value="F:endonuclease activity"/>
    <property type="evidence" value="ECO:0007669"/>
    <property type="project" value="UniProtKB-KW"/>
</dbReference>
<keyword evidence="4" id="KW-0233">DNA recombination</keyword>
<evidence type="ECO:0000259" key="5">
    <source>
        <dbReference type="Pfam" id="PF01385"/>
    </source>
</evidence>
<evidence type="ECO:0000313" key="7">
    <source>
        <dbReference type="EMBL" id="XDQ46149.1"/>
    </source>
</evidence>
<keyword evidence="3" id="KW-0238">DNA-binding</keyword>
<dbReference type="RefSeq" id="WP_369225066.1">
    <property type="nucleotide sequence ID" value="NZ_CP163441.1"/>
</dbReference>
<gene>
    <name evidence="7" type="ORF">AB5J52_29980</name>
</gene>
<dbReference type="Pfam" id="PF07282">
    <property type="entry name" value="Cas12f1-like_TNB"/>
    <property type="match status" value="1"/>
</dbReference>
<dbReference type="GO" id="GO:0003677">
    <property type="term" value="F:DNA binding"/>
    <property type="evidence" value="ECO:0007669"/>
    <property type="project" value="UniProtKB-KW"/>
</dbReference>
<evidence type="ECO:0000256" key="4">
    <source>
        <dbReference type="ARBA" id="ARBA00023172"/>
    </source>
</evidence>
<feature type="domain" description="Probable transposase IS891/IS1136/IS1341" evidence="5">
    <location>
        <begin position="189"/>
        <end position="300"/>
    </location>
</feature>
<dbReference type="InterPro" id="IPR001959">
    <property type="entry name" value="Transposase"/>
</dbReference>
<accession>A0AB39QU71</accession>
<sequence length="414" mass="46041">MGEQVMRRRGFRARLALTATQVDALDRQAHAARALWNLLHELFTLSGDRWPPRSYVDGEIRWARANVDWLAVLPAQAAQAVLRTYRQAWVNCWEGRAEAPTYKPRLRTVLAVDIPQGRDLHVARVHRRWGIVNIPKLGRVRFRWTRDLPGVTKGGPAGRITGARLIKDALGWHIVFRTVHEVSVTMCGHEADSHVGIDRGIAVPLALSDGDTYAHGPWLDEKEEARLLCAQQHAEYKKQYRKPGRRCSKKLSSAYDQIRDLRARAKRRVLDWQHKTTSAIAKKYALVSVEGLRITNMVRSAKGTLETPGVNVARKSGLNRAIAGEAWGRTVELLAYKIDDQGGILISVPAPGTSLRCSECGVVTTGSRESQARFVCRNSECGWTGNADFNASRNIDQAGLVLASAAGRAVVRQT</sequence>
<proteinExistence type="inferred from homology"/>
<dbReference type="NCBIfam" id="NF040570">
    <property type="entry name" value="guided_TnpB"/>
    <property type="match status" value="1"/>
</dbReference>
<keyword evidence="7" id="KW-0255">Endonuclease</keyword>
<protein>
    <submittedName>
        <fullName evidence="7">RNA-guided endonuclease InsQ/TnpB family protein</fullName>
    </submittedName>
</protein>
<dbReference type="AlphaFoldDB" id="A0AB39QU71"/>
<dbReference type="GO" id="GO:0006310">
    <property type="term" value="P:DNA recombination"/>
    <property type="evidence" value="ECO:0007669"/>
    <property type="project" value="UniProtKB-KW"/>
</dbReference>
<evidence type="ECO:0000256" key="2">
    <source>
        <dbReference type="ARBA" id="ARBA00022578"/>
    </source>
</evidence>
<reference evidence="7" key="1">
    <citation type="submission" date="2024-07" db="EMBL/GenBank/DDBJ databases">
        <authorList>
            <person name="Yu S.T."/>
        </authorList>
    </citation>
    <scope>NUCLEOTIDE SEQUENCE</scope>
    <source>
        <strain evidence="7">R39</strain>
    </source>
</reference>
<comment type="similarity">
    <text evidence="1">In the C-terminal section; belongs to the transposase 35 family.</text>
</comment>
<evidence type="ECO:0000256" key="1">
    <source>
        <dbReference type="ARBA" id="ARBA00008761"/>
    </source>
</evidence>